<keyword evidence="2 7" id="KW-0812">Transmembrane</keyword>
<keyword evidence="4 10" id="KW-0067">ATP-binding</keyword>
<evidence type="ECO:0000256" key="3">
    <source>
        <dbReference type="ARBA" id="ARBA00022741"/>
    </source>
</evidence>
<accession>A0A7R6P1H1</accession>
<dbReference type="CDD" id="cd18566">
    <property type="entry name" value="ABC_6TM_PrtD_LapB_HlyB_like"/>
    <property type="match status" value="1"/>
</dbReference>
<dbReference type="Pfam" id="PF00664">
    <property type="entry name" value="ABC_membrane"/>
    <property type="match status" value="1"/>
</dbReference>
<protein>
    <submittedName>
        <fullName evidence="10">ATP-binding cassette, subfamily B, bacterial</fullName>
    </submittedName>
</protein>
<evidence type="ECO:0000256" key="6">
    <source>
        <dbReference type="ARBA" id="ARBA00023136"/>
    </source>
</evidence>
<dbReference type="OrthoDB" id="9806127at2"/>
<dbReference type="PANTHER" id="PTHR43394">
    <property type="entry name" value="ATP-DEPENDENT PERMEASE MDL1, MITOCHONDRIAL"/>
    <property type="match status" value="1"/>
</dbReference>
<dbReference type="InterPro" id="IPR011527">
    <property type="entry name" value="ABC1_TM_dom"/>
</dbReference>
<sequence>MQYNPRQKCLNSICCITPWYIRAHMSRNRSEHFSIRKLKTPGTWSHPVVLLSSLAINILALALPTVILQVYDRIIPNQATETFIFLILGMLGVVVLDTALRIFRSTLLSWSGAQFDHRESLKAMNHILNTDNAAFEKEPAGYYLDKTQALEQIQEFYSGQSILLVMDLPFVLLFLALIWVIAGPLIMIPVVLLLVFFIVAVITGRQLRHALETRSVMEDRRQNFIIETLKGIHTIKSMAMEALMLRRYERLQHQSAESIYDLSRINSIVQGIGATFSQLAVVAFVGIGSISVISGDLTVGALAAGTMLSSRVLQPGLKAMGFWSQFQTLRLAMEKIEDLYQQPKESGGAIRQESGLSGKVEIRNISFAHPGQDNTLIKDLSLVAYPGETIGITGNNGSGKSTLVSLLSGFLKPETGQIYLDDHDIREYDLEFLRAQIGIMPQRGILFEGSILENMTLYREGEALQQALQLSKILGLEEIVARLPDGLDTQVGGAAVDALSEGVRQKIIMVRSLVGHPQIILFDDANANFDIKNDGRLLNVIKDMRGSRTMIIVTHRPSFLRICDRQYILKEGHLEEYIDPYIAFQATQAASQAKG</sequence>
<evidence type="ECO:0000256" key="1">
    <source>
        <dbReference type="ARBA" id="ARBA00004651"/>
    </source>
</evidence>
<gene>
    <name evidence="10" type="ORF">AMJAP_0530</name>
</gene>
<dbReference type="EMBL" id="AP014545">
    <property type="protein sequence ID" value="BBB25129.1"/>
    <property type="molecule type" value="Genomic_DNA"/>
</dbReference>
<feature type="domain" description="ABC transporter" evidence="8">
    <location>
        <begin position="360"/>
        <end position="593"/>
    </location>
</feature>
<dbReference type="SMART" id="SM00382">
    <property type="entry name" value="AAA"/>
    <property type="match status" value="1"/>
</dbReference>
<feature type="transmembrane region" description="Helical" evidence="7">
    <location>
        <begin position="162"/>
        <end position="180"/>
    </location>
</feature>
<evidence type="ECO:0000313" key="11">
    <source>
        <dbReference type="Proteomes" id="UP000595663"/>
    </source>
</evidence>
<evidence type="ECO:0000256" key="5">
    <source>
        <dbReference type="ARBA" id="ARBA00022989"/>
    </source>
</evidence>
<evidence type="ECO:0000256" key="2">
    <source>
        <dbReference type="ARBA" id="ARBA00022692"/>
    </source>
</evidence>
<keyword evidence="5 7" id="KW-1133">Transmembrane helix</keyword>
<dbReference type="InterPro" id="IPR039421">
    <property type="entry name" value="Type_1_exporter"/>
</dbReference>
<dbReference type="GO" id="GO:0016887">
    <property type="term" value="F:ATP hydrolysis activity"/>
    <property type="evidence" value="ECO:0007669"/>
    <property type="project" value="InterPro"/>
</dbReference>
<organism evidence="10 11">
    <name type="scientific">Amphritea japonica ATCC BAA-1530</name>
    <dbReference type="NCBI Taxonomy" id="1278309"/>
    <lineage>
        <taxon>Bacteria</taxon>
        <taxon>Pseudomonadati</taxon>
        <taxon>Pseudomonadota</taxon>
        <taxon>Gammaproteobacteria</taxon>
        <taxon>Oceanospirillales</taxon>
        <taxon>Oceanospirillaceae</taxon>
        <taxon>Amphritea</taxon>
    </lineage>
</organism>
<dbReference type="Pfam" id="PF00005">
    <property type="entry name" value="ABC_tran"/>
    <property type="match status" value="1"/>
</dbReference>
<dbReference type="SUPFAM" id="SSF52540">
    <property type="entry name" value="P-loop containing nucleoside triphosphate hydrolases"/>
    <property type="match status" value="1"/>
</dbReference>
<feature type="transmembrane region" description="Helical" evidence="7">
    <location>
        <begin position="186"/>
        <end position="204"/>
    </location>
</feature>
<dbReference type="Proteomes" id="UP000595663">
    <property type="component" value="Chromosome"/>
</dbReference>
<evidence type="ECO:0000259" key="9">
    <source>
        <dbReference type="PROSITE" id="PS50929"/>
    </source>
</evidence>
<dbReference type="KEGG" id="ajp:AMJAP_0530"/>
<dbReference type="InterPro" id="IPR036640">
    <property type="entry name" value="ABC1_TM_sf"/>
</dbReference>
<feature type="domain" description="ABC transmembrane type-1" evidence="9">
    <location>
        <begin position="48"/>
        <end position="328"/>
    </location>
</feature>
<dbReference type="InterPro" id="IPR003439">
    <property type="entry name" value="ABC_transporter-like_ATP-bd"/>
</dbReference>
<evidence type="ECO:0000259" key="8">
    <source>
        <dbReference type="PROSITE" id="PS50893"/>
    </source>
</evidence>
<reference evidence="10 11" key="1">
    <citation type="journal article" date="2008" name="Int. J. Syst. Evol. Microbiol.">
        <title>Amphritea japonica sp. nov. and Amphritea balenae sp. nov., isolated from the sediment adjacent to sperm whale carcasses off Kagoshima, Japan.</title>
        <authorList>
            <person name="Miyazaki M."/>
            <person name="Nogi Y."/>
            <person name="Fujiwara Y."/>
            <person name="Kawato M."/>
            <person name="Nagahama T."/>
            <person name="Kubokawa K."/>
            <person name="Horikoshi K."/>
        </authorList>
    </citation>
    <scope>NUCLEOTIDE SEQUENCE [LARGE SCALE GENOMIC DNA]</scope>
    <source>
        <strain evidence="10 11">ATCC BAA-1530</strain>
    </source>
</reference>
<name>A0A7R6P1H1_9GAMM</name>
<evidence type="ECO:0000256" key="4">
    <source>
        <dbReference type="ARBA" id="ARBA00022840"/>
    </source>
</evidence>
<dbReference type="GO" id="GO:0015421">
    <property type="term" value="F:ABC-type oligopeptide transporter activity"/>
    <property type="evidence" value="ECO:0007669"/>
    <property type="project" value="TreeGrafter"/>
</dbReference>
<dbReference type="InterPro" id="IPR027417">
    <property type="entry name" value="P-loop_NTPase"/>
</dbReference>
<dbReference type="InterPro" id="IPR003593">
    <property type="entry name" value="AAA+_ATPase"/>
</dbReference>
<keyword evidence="6 7" id="KW-0472">Membrane</keyword>
<comment type="subcellular location">
    <subcellularLocation>
        <location evidence="1">Cell membrane</location>
        <topology evidence="1">Multi-pass membrane protein</topology>
    </subcellularLocation>
</comment>
<proteinExistence type="predicted"/>
<dbReference type="Gene3D" id="1.20.1560.10">
    <property type="entry name" value="ABC transporter type 1, transmembrane domain"/>
    <property type="match status" value="1"/>
</dbReference>
<keyword evidence="3" id="KW-0547">Nucleotide-binding</keyword>
<dbReference type="PROSITE" id="PS50893">
    <property type="entry name" value="ABC_TRANSPORTER_2"/>
    <property type="match status" value="1"/>
</dbReference>
<feature type="transmembrane region" description="Helical" evidence="7">
    <location>
        <begin position="48"/>
        <end position="71"/>
    </location>
</feature>
<dbReference type="AlphaFoldDB" id="A0A7R6P1H1"/>
<keyword evidence="11" id="KW-1185">Reference proteome</keyword>
<feature type="transmembrane region" description="Helical" evidence="7">
    <location>
        <begin position="83"/>
        <end position="103"/>
    </location>
</feature>
<dbReference type="GO" id="GO:0005886">
    <property type="term" value="C:plasma membrane"/>
    <property type="evidence" value="ECO:0007669"/>
    <property type="project" value="UniProtKB-SubCell"/>
</dbReference>
<dbReference type="GO" id="GO:0005524">
    <property type="term" value="F:ATP binding"/>
    <property type="evidence" value="ECO:0007669"/>
    <property type="project" value="UniProtKB-KW"/>
</dbReference>
<evidence type="ECO:0000313" key="10">
    <source>
        <dbReference type="EMBL" id="BBB25129.1"/>
    </source>
</evidence>
<evidence type="ECO:0000256" key="7">
    <source>
        <dbReference type="SAM" id="Phobius"/>
    </source>
</evidence>
<dbReference type="Gene3D" id="3.40.50.300">
    <property type="entry name" value="P-loop containing nucleotide triphosphate hydrolases"/>
    <property type="match status" value="1"/>
</dbReference>
<dbReference type="PANTHER" id="PTHR43394:SF1">
    <property type="entry name" value="ATP-BINDING CASSETTE SUB-FAMILY B MEMBER 10, MITOCHONDRIAL"/>
    <property type="match status" value="1"/>
</dbReference>
<dbReference type="PROSITE" id="PS50929">
    <property type="entry name" value="ABC_TM1F"/>
    <property type="match status" value="1"/>
</dbReference>
<dbReference type="SUPFAM" id="SSF90123">
    <property type="entry name" value="ABC transporter transmembrane region"/>
    <property type="match status" value="1"/>
</dbReference>